<evidence type="ECO:0000313" key="1">
    <source>
        <dbReference type="EMBL" id="TPG16305.1"/>
    </source>
</evidence>
<dbReference type="RefSeq" id="WP_140741733.1">
    <property type="nucleotide sequence ID" value="NZ_RCZM01000004.1"/>
</dbReference>
<dbReference type="InterPro" id="IPR032710">
    <property type="entry name" value="NTF2-like_dom_sf"/>
</dbReference>
<dbReference type="OrthoDB" id="6023481at2"/>
<reference evidence="1 2" key="1">
    <citation type="journal article" date="2019" name="Environ. Microbiol.">
        <title>Species interactions and distinct microbial communities in high Arctic permafrost affected cryosols are associated with the CH4 and CO2 gas fluxes.</title>
        <authorList>
            <person name="Altshuler I."/>
            <person name="Hamel J."/>
            <person name="Turney S."/>
            <person name="Magnuson E."/>
            <person name="Levesque R."/>
            <person name="Greer C."/>
            <person name="Whyte L.G."/>
        </authorList>
    </citation>
    <scope>NUCLEOTIDE SEQUENCE [LARGE SCALE GENOMIC DNA]</scope>
    <source>
        <strain evidence="1 2">S9.3A</strain>
    </source>
</reference>
<name>A0A502CRP4_9MICO</name>
<keyword evidence="2" id="KW-1185">Reference proteome</keyword>
<dbReference type="SUPFAM" id="SSF54427">
    <property type="entry name" value="NTF2-like"/>
    <property type="match status" value="1"/>
</dbReference>
<gene>
    <name evidence="1" type="ORF">EAH86_14020</name>
</gene>
<dbReference type="Proteomes" id="UP000317722">
    <property type="component" value="Unassembled WGS sequence"/>
</dbReference>
<organism evidence="1 2">
    <name type="scientific">Pedococcus bigeumensis</name>
    <dbReference type="NCBI Taxonomy" id="433644"/>
    <lineage>
        <taxon>Bacteria</taxon>
        <taxon>Bacillati</taxon>
        <taxon>Actinomycetota</taxon>
        <taxon>Actinomycetes</taxon>
        <taxon>Micrococcales</taxon>
        <taxon>Intrasporangiaceae</taxon>
        <taxon>Pedococcus</taxon>
    </lineage>
</organism>
<protein>
    <submittedName>
        <fullName evidence="1">DUF4440 domain-containing protein</fullName>
    </submittedName>
</protein>
<evidence type="ECO:0000313" key="2">
    <source>
        <dbReference type="Proteomes" id="UP000317722"/>
    </source>
</evidence>
<proteinExistence type="predicted"/>
<dbReference type="EMBL" id="RCZM01000004">
    <property type="protein sequence ID" value="TPG16305.1"/>
    <property type="molecule type" value="Genomic_DNA"/>
</dbReference>
<dbReference type="Pfam" id="PF12893">
    <property type="entry name" value="Lumazine_bd_2"/>
    <property type="match status" value="1"/>
</dbReference>
<accession>A0A502CRP4</accession>
<dbReference type="InterPro" id="IPR039437">
    <property type="entry name" value="FrzH/put_lumazine-bd"/>
</dbReference>
<sequence>MGGMTGPDRPAAEAPVSDHDRELILGAATDYIESWLDGDAERMARCLHPDLVKRSVDLTDDGPVVDTISRDDMVDATRAGRGRRYERPYDVDLFDAYGDIATVRVWSSVYMDYLHVGRFGDTWRLVNVLWQRRPGR</sequence>
<dbReference type="Gene3D" id="3.10.450.50">
    <property type="match status" value="1"/>
</dbReference>
<comment type="caution">
    <text evidence="1">The sequence shown here is derived from an EMBL/GenBank/DDBJ whole genome shotgun (WGS) entry which is preliminary data.</text>
</comment>
<dbReference type="AlphaFoldDB" id="A0A502CRP4"/>